<dbReference type="PANTHER" id="PTHR42781:SF4">
    <property type="entry name" value="SPERMIDINE_PUTRESCINE IMPORT ATP-BINDING PROTEIN POTA"/>
    <property type="match status" value="1"/>
</dbReference>
<dbReference type="Gene3D" id="3.40.50.300">
    <property type="entry name" value="P-loop containing nucleotide triphosphate hydrolases"/>
    <property type="match status" value="1"/>
</dbReference>
<dbReference type="InterPro" id="IPR050093">
    <property type="entry name" value="ABC_SmlMolc_Importer"/>
</dbReference>
<dbReference type="EMBL" id="BMJT01000006">
    <property type="protein sequence ID" value="GGG25548.1"/>
    <property type="molecule type" value="Genomic_DNA"/>
</dbReference>
<evidence type="ECO:0000256" key="1">
    <source>
        <dbReference type="ARBA" id="ARBA00022448"/>
    </source>
</evidence>
<dbReference type="PROSITE" id="PS00211">
    <property type="entry name" value="ABC_TRANSPORTER_1"/>
    <property type="match status" value="1"/>
</dbReference>
<accession>A0A917LI12</accession>
<feature type="domain" description="ABC transporter" evidence="4">
    <location>
        <begin position="4"/>
        <end position="215"/>
    </location>
</feature>
<keyword evidence="3 5" id="KW-0067">ATP-binding</keyword>
<dbReference type="PANTHER" id="PTHR42781">
    <property type="entry name" value="SPERMIDINE/PUTRESCINE IMPORT ATP-BINDING PROTEIN POTA"/>
    <property type="match status" value="1"/>
</dbReference>
<dbReference type="InterPro" id="IPR003593">
    <property type="entry name" value="AAA+_ATPase"/>
</dbReference>
<proteinExistence type="predicted"/>
<dbReference type="SUPFAM" id="SSF52540">
    <property type="entry name" value="P-loop containing nucleoside triphosphate hydrolases"/>
    <property type="match status" value="1"/>
</dbReference>
<dbReference type="SMART" id="SM00382">
    <property type="entry name" value="AAA"/>
    <property type="match status" value="1"/>
</dbReference>
<dbReference type="GO" id="GO:0016887">
    <property type="term" value="F:ATP hydrolysis activity"/>
    <property type="evidence" value="ECO:0007669"/>
    <property type="project" value="InterPro"/>
</dbReference>
<dbReference type="AlphaFoldDB" id="A0A917LI12"/>
<evidence type="ECO:0000313" key="6">
    <source>
        <dbReference type="Proteomes" id="UP000616608"/>
    </source>
</evidence>
<evidence type="ECO:0000256" key="3">
    <source>
        <dbReference type="ARBA" id="ARBA00022840"/>
    </source>
</evidence>
<dbReference type="RefSeq" id="WP_188614930.1">
    <property type="nucleotide sequence ID" value="NZ_BMJT01000006.1"/>
</dbReference>
<dbReference type="Pfam" id="PF00005">
    <property type="entry name" value="ABC_tran"/>
    <property type="match status" value="1"/>
</dbReference>
<protein>
    <submittedName>
        <fullName evidence="5">ABC transporter ATP-binding protein</fullName>
    </submittedName>
</protein>
<comment type="caution">
    <text evidence="5">The sequence shown here is derived from an EMBL/GenBank/DDBJ whole genome shotgun (WGS) entry which is preliminary data.</text>
</comment>
<dbReference type="InterPro" id="IPR003439">
    <property type="entry name" value="ABC_transporter-like_ATP-bd"/>
</dbReference>
<keyword evidence="6" id="KW-1185">Reference proteome</keyword>
<keyword evidence="2" id="KW-0547">Nucleotide-binding</keyword>
<dbReference type="GO" id="GO:0005524">
    <property type="term" value="F:ATP binding"/>
    <property type="evidence" value="ECO:0007669"/>
    <property type="project" value="UniProtKB-KW"/>
</dbReference>
<reference evidence="5" key="1">
    <citation type="journal article" date="2014" name="Int. J. Syst. Evol. Microbiol.">
        <title>Complete genome sequence of Corynebacterium casei LMG S-19264T (=DSM 44701T), isolated from a smear-ripened cheese.</title>
        <authorList>
            <consortium name="US DOE Joint Genome Institute (JGI-PGF)"/>
            <person name="Walter F."/>
            <person name="Albersmeier A."/>
            <person name="Kalinowski J."/>
            <person name="Ruckert C."/>
        </authorList>
    </citation>
    <scope>NUCLEOTIDE SEQUENCE</scope>
    <source>
        <strain evidence="5">CGMCC 1.15760</strain>
    </source>
</reference>
<dbReference type="InterPro" id="IPR017911">
    <property type="entry name" value="MacB-like_ATP-bd"/>
</dbReference>
<organism evidence="5 6">
    <name type="scientific">Lysinibacillus alkalisoli</name>
    <dbReference type="NCBI Taxonomy" id="1911548"/>
    <lineage>
        <taxon>Bacteria</taxon>
        <taxon>Bacillati</taxon>
        <taxon>Bacillota</taxon>
        <taxon>Bacilli</taxon>
        <taxon>Bacillales</taxon>
        <taxon>Bacillaceae</taxon>
        <taxon>Lysinibacillus</taxon>
    </lineage>
</organism>
<dbReference type="Proteomes" id="UP000616608">
    <property type="component" value="Unassembled WGS sequence"/>
</dbReference>
<evidence type="ECO:0000259" key="4">
    <source>
        <dbReference type="PROSITE" id="PS50893"/>
    </source>
</evidence>
<dbReference type="CDD" id="cd03255">
    <property type="entry name" value="ABC_MJ0796_LolCDE_FtsE"/>
    <property type="match status" value="1"/>
</dbReference>
<keyword evidence="1" id="KW-0813">Transport</keyword>
<sequence>MNIIELNHVTKKFGSRVVINDLSMQVAEREFVALVGPSGCGKSTILNMIGLLETIDQGEIKIKQQTLPNINSRAATKIRRNHINYLFQSYALVSEITVTQNLMLAMAYDKQTSQEKQHKIHDVLALLNIAHLANDKVNTLSGGEQQRVAIARTIVKPGDIILADEPTGALDEELANISFNLIQSLRDDYGKTIVLVTHNMEQAQSADRLIQLGNA</sequence>
<dbReference type="PROSITE" id="PS50893">
    <property type="entry name" value="ABC_TRANSPORTER_2"/>
    <property type="match status" value="1"/>
</dbReference>
<gene>
    <name evidence="5" type="ORF">GCM10007425_20210</name>
</gene>
<name>A0A917LI12_9BACI</name>
<dbReference type="InterPro" id="IPR017871">
    <property type="entry name" value="ABC_transporter-like_CS"/>
</dbReference>
<evidence type="ECO:0000256" key="2">
    <source>
        <dbReference type="ARBA" id="ARBA00022741"/>
    </source>
</evidence>
<evidence type="ECO:0000313" key="5">
    <source>
        <dbReference type="EMBL" id="GGG25548.1"/>
    </source>
</evidence>
<dbReference type="InterPro" id="IPR027417">
    <property type="entry name" value="P-loop_NTPase"/>
</dbReference>
<reference evidence="5" key="2">
    <citation type="submission" date="2020-09" db="EMBL/GenBank/DDBJ databases">
        <authorList>
            <person name="Sun Q."/>
            <person name="Zhou Y."/>
        </authorList>
    </citation>
    <scope>NUCLEOTIDE SEQUENCE</scope>
    <source>
        <strain evidence="5">CGMCC 1.15760</strain>
    </source>
</reference>